<gene>
    <name evidence="2" type="ORF">CFOL_v3_09143</name>
</gene>
<accession>A0A1Q3BCD2</accession>
<dbReference type="SUPFAM" id="SSF51182">
    <property type="entry name" value="RmlC-like cupins"/>
    <property type="match status" value="1"/>
</dbReference>
<dbReference type="InParanoid" id="A0A1Q3BCD2"/>
<dbReference type="Proteomes" id="UP000187406">
    <property type="component" value="Unassembled WGS sequence"/>
</dbReference>
<organism evidence="2 3">
    <name type="scientific">Cephalotus follicularis</name>
    <name type="common">Albany pitcher plant</name>
    <dbReference type="NCBI Taxonomy" id="3775"/>
    <lineage>
        <taxon>Eukaryota</taxon>
        <taxon>Viridiplantae</taxon>
        <taxon>Streptophyta</taxon>
        <taxon>Embryophyta</taxon>
        <taxon>Tracheophyta</taxon>
        <taxon>Spermatophyta</taxon>
        <taxon>Magnoliopsida</taxon>
        <taxon>eudicotyledons</taxon>
        <taxon>Gunneridae</taxon>
        <taxon>Pentapetalae</taxon>
        <taxon>rosids</taxon>
        <taxon>fabids</taxon>
        <taxon>Oxalidales</taxon>
        <taxon>Cephalotaceae</taxon>
        <taxon>Cephalotus</taxon>
    </lineage>
</organism>
<proteinExistence type="predicted"/>
<feature type="non-terminal residue" evidence="2">
    <location>
        <position position="1"/>
    </location>
</feature>
<dbReference type="AlphaFoldDB" id="A0A1Q3BCD2"/>
<evidence type="ECO:0000313" key="3">
    <source>
        <dbReference type="Proteomes" id="UP000187406"/>
    </source>
</evidence>
<evidence type="ECO:0000259" key="1">
    <source>
        <dbReference type="Pfam" id="PF00190"/>
    </source>
</evidence>
<feature type="domain" description="Cupin type-1" evidence="1">
    <location>
        <begin position="1"/>
        <end position="37"/>
    </location>
</feature>
<dbReference type="STRING" id="3775.A0A1Q3BCD2"/>
<comment type="caution">
    <text evidence="2">The sequence shown here is derived from an EMBL/GenBank/DDBJ whole genome shotgun (WGS) entry which is preliminary data.</text>
</comment>
<dbReference type="OrthoDB" id="1921208at2759"/>
<dbReference type="PANTHER" id="PTHR31238">
    <property type="entry name" value="GERMIN-LIKE PROTEIN SUBFAMILY 3 MEMBER 3"/>
    <property type="match status" value="1"/>
</dbReference>
<dbReference type="InterPro" id="IPR011051">
    <property type="entry name" value="RmlC_Cupin_sf"/>
</dbReference>
<dbReference type="EMBL" id="BDDD01000424">
    <property type="protein sequence ID" value="GAV65628.1"/>
    <property type="molecule type" value="Genomic_DNA"/>
</dbReference>
<protein>
    <recommendedName>
        <fullName evidence="1">Cupin type-1 domain-containing protein</fullName>
    </recommendedName>
</protein>
<dbReference type="Pfam" id="PF00190">
    <property type="entry name" value="Cupin_1"/>
    <property type="match status" value="1"/>
</dbReference>
<reference evidence="3" key="1">
    <citation type="submission" date="2016-04" db="EMBL/GenBank/DDBJ databases">
        <title>Cephalotus genome sequencing.</title>
        <authorList>
            <person name="Fukushima K."/>
            <person name="Hasebe M."/>
            <person name="Fang X."/>
        </authorList>
    </citation>
    <scope>NUCLEOTIDE SEQUENCE [LARGE SCALE GENOMIC DNA]</scope>
    <source>
        <strain evidence="3">cv. St1</strain>
    </source>
</reference>
<dbReference type="InterPro" id="IPR006045">
    <property type="entry name" value="Cupin_1"/>
</dbReference>
<sequence>KGTLFEGFVTFDPGNQLIITKVLQKGDVFVFPIGLPGVITVANAVFGSNLPVANDILAKALQLYSFMGR</sequence>
<evidence type="ECO:0000313" key="2">
    <source>
        <dbReference type="EMBL" id="GAV65628.1"/>
    </source>
</evidence>
<dbReference type="InterPro" id="IPR014710">
    <property type="entry name" value="RmlC-like_jellyroll"/>
</dbReference>
<dbReference type="Gene3D" id="2.60.120.10">
    <property type="entry name" value="Jelly Rolls"/>
    <property type="match status" value="1"/>
</dbReference>
<name>A0A1Q3BCD2_CEPFO</name>
<keyword evidence="3" id="KW-1185">Reference proteome</keyword>